<gene>
    <name evidence="1" type="ORF">FE246_07165</name>
</gene>
<name>A0A5R9H2L2_9BACT</name>
<evidence type="ECO:0000313" key="2">
    <source>
        <dbReference type="Proteomes" id="UP000308001"/>
    </source>
</evidence>
<evidence type="ECO:0000313" key="1">
    <source>
        <dbReference type="EMBL" id="TLS71384.1"/>
    </source>
</evidence>
<sequence>MTRELFWKNINLGTELQISGSLIYNGLYIFDEMESFHFEEEIFEFLYNISVGLERLMKIVIILATHDKINYKKDLFEEKIKTHNHKKLMELIRKYHKVNLGKQHFDFLDLLDDFYHNMRYDRFSIDNVRNYDKEKKHFESFLSKYLGVKINYKEYIFITNPNNSLIKIKIGKLIGKISTQLYEIIRQESYRLNIYTYEIRSNSKAYKIFIREEFDFIKEHTYEKEMLVFLMNINTQHEIKDIIQNIEPLNFDKELIPEYIKHFKSPLKKLEALDEMETLHDELEKDLNIRQKIFRFLDNEFDILESEKEMPDKNQFEEIIDIEDAKKRNIIIHNNIKYCDFCRKLMCEEQYLIDGATKHGPWGWMCFECFSEKGIGIKFGIGQLYKKIANKWLLVAGYNTENNDLDIE</sequence>
<accession>A0A5R9H2L2</accession>
<dbReference type="AlphaFoldDB" id="A0A5R9H2L2"/>
<dbReference type="RefSeq" id="WP_138142961.1">
    <property type="nucleotide sequence ID" value="NZ_VBUF01000004.1"/>
</dbReference>
<reference evidence="1 2" key="1">
    <citation type="submission" date="2019-05" db="EMBL/GenBank/DDBJ databases">
        <title>Arcobacter cibarius and Arcobacter thereius providing challenges in identification an antibiotic susceptibility and Quinolone resistance.</title>
        <authorList>
            <person name="Busch A."/>
            <person name="Hanel I."/>
            <person name="Hotzel H."/>
            <person name="Tomaso H."/>
        </authorList>
    </citation>
    <scope>NUCLEOTIDE SEQUENCE [LARGE SCALE GENOMIC DNA]</scope>
    <source>
        <strain evidence="1 2">17CS1191_2</strain>
    </source>
</reference>
<dbReference type="EMBL" id="VBUF01000004">
    <property type="protein sequence ID" value="TLS71384.1"/>
    <property type="molecule type" value="Genomic_DNA"/>
</dbReference>
<proteinExistence type="predicted"/>
<comment type="caution">
    <text evidence="1">The sequence shown here is derived from an EMBL/GenBank/DDBJ whole genome shotgun (WGS) entry which is preliminary data.</text>
</comment>
<organism evidence="1 2">
    <name type="scientific">Aliarcobacter thereius</name>
    <dbReference type="NCBI Taxonomy" id="544718"/>
    <lineage>
        <taxon>Bacteria</taxon>
        <taxon>Pseudomonadati</taxon>
        <taxon>Campylobacterota</taxon>
        <taxon>Epsilonproteobacteria</taxon>
        <taxon>Campylobacterales</taxon>
        <taxon>Arcobacteraceae</taxon>
        <taxon>Aliarcobacter</taxon>
    </lineage>
</organism>
<dbReference type="Proteomes" id="UP000308001">
    <property type="component" value="Unassembled WGS sequence"/>
</dbReference>
<protein>
    <submittedName>
        <fullName evidence="1">Uncharacterized protein</fullName>
    </submittedName>
</protein>